<keyword evidence="4 6" id="KW-1133">Transmembrane helix</keyword>
<keyword evidence="2" id="KW-1003">Cell membrane</keyword>
<feature type="transmembrane region" description="Helical" evidence="6">
    <location>
        <begin position="184"/>
        <end position="203"/>
    </location>
</feature>
<feature type="transmembrane region" description="Helical" evidence="6">
    <location>
        <begin position="139"/>
        <end position="164"/>
    </location>
</feature>
<name>A0A853CNU4_9MICO</name>
<dbReference type="GO" id="GO:0005886">
    <property type="term" value="C:plasma membrane"/>
    <property type="evidence" value="ECO:0007669"/>
    <property type="project" value="UniProtKB-SubCell"/>
</dbReference>
<evidence type="ECO:0000256" key="1">
    <source>
        <dbReference type="ARBA" id="ARBA00004651"/>
    </source>
</evidence>
<comment type="caution">
    <text evidence="7">The sequence shown here is derived from an EMBL/GenBank/DDBJ whole genome shotgun (WGS) entry which is preliminary data.</text>
</comment>
<feature type="transmembrane region" description="Helical" evidence="6">
    <location>
        <begin position="251"/>
        <end position="274"/>
    </location>
</feature>
<dbReference type="PIRSF" id="PIRSF035875">
    <property type="entry name" value="RNase_BN"/>
    <property type="match status" value="1"/>
</dbReference>
<feature type="transmembrane region" description="Helical" evidence="6">
    <location>
        <begin position="97"/>
        <end position="118"/>
    </location>
</feature>
<dbReference type="InterPro" id="IPR017039">
    <property type="entry name" value="Virul_fac_BrkB"/>
</dbReference>
<evidence type="ECO:0000256" key="4">
    <source>
        <dbReference type="ARBA" id="ARBA00022989"/>
    </source>
</evidence>
<dbReference type="AlphaFoldDB" id="A0A853CNU4"/>
<dbReference type="PANTHER" id="PTHR30213:SF0">
    <property type="entry name" value="UPF0761 MEMBRANE PROTEIN YIHY"/>
    <property type="match status" value="1"/>
</dbReference>
<dbReference type="NCBIfam" id="TIGR00765">
    <property type="entry name" value="yihY_not_rbn"/>
    <property type="match status" value="1"/>
</dbReference>
<dbReference type="Proteomes" id="UP000578352">
    <property type="component" value="Unassembled WGS sequence"/>
</dbReference>
<organism evidence="7 8">
    <name type="scientific">Leifsonia shinshuensis</name>
    <dbReference type="NCBI Taxonomy" id="150026"/>
    <lineage>
        <taxon>Bacteria</taxon>
        <taxon>Bacillati</taxon>
        <taxon>Actinomycetota</taxon>
        <taxon>Actinomycetes</taxon>
        <taxon>Micrococcales</taxon>
        <taxon>Microbacteriaceae</taxon>
        <taxon>Leifsonia</taxon>
    </lineage>
</organism>
<proteinExistence type="predicted"/>
<feature type="transmembrane region" description="Helical" evidence="6">
    <location>
        <begin position="215"/>
        <end position="239"/>
    </location>
</feature>
<accession>A0A853CNU4</accession>
<evidence type="ECO:0000256" key="6">
    <source>
        <dbReference type="SAM" id="Phobius"/>
    </source>
</evidence>
<dbReference type="Pfam" id="PF03631">
    <property type="entry name" value="Virul_fac_BrkB"/>
    <property type="match status" value="1"/>
</dbReference>
<dbReference type="PANTHER" id="PTHR30213">
    <property type="entry name" value="INNER MEMBRANE PROTEIN YHJD"/>
    <property type="match status" value="1"/>
</dbReference>
<evidence type="ECO:0000313" key="8">
    <source>
        <dbReference type="Proteomes" id="UP000578352"/>
    </source>
</evidence>
<evidence type="ECO:0000256" key="3">
    <source>
        <dbReference type="ARBA" id="ARBA00022692"/>
    </source>
</evidence>
<dbReference type="EMBL" id="JACCFL010000001">
    <property type="protein sequence ID" value="NYJ21979.1"/>
    <property type="molecule type" value="Genomic_DNA"/>
</dbReference>
<evidence type="ECO:0000256" key="5">
    <source>
        <dbReference type="ARBA" id="ARBA00023136"/>
    </source>
</evidence>
<dbReference type="RefSeq" id="WP_179604093.1">
    <property type="nucleotide sequence ID" value="NZ_BAABEH010000001.1"/>
</dbReference>
<keyword evidence="5 6" id="KW-0472">Membrane</keyword>
<feature type="transmembrane region" description="Helical" evidence="6">
    <location>
        <begin position="31"/>
        <end position="57"/>
    </location>
</feature>
<protein>
    <submittedName>
        <fullName evidence="7">Membrane protein</fullName>
    </submittedName>
</protein>
<keyword evidence="3 6" id="KW-0812">Transmembrane</keyword>
<evidence type="ECO:0000256" key="2">
    <source>
        <dbReference type="ARBA" id="ARBA00022475"/>
    </source>
</evidence>
<sequence>MAAEASLPRLPWGYILKRTLRSFGKASCTDLAAGLTYFGVLSLFPAMIALVSVLGLVGQSSAGIHALFGMVDQLAPGMLTTVQGPIEALAKSPATGVALVVGIVGAIWSASGYVGGFGRALNRVYGVREGRSAFALRPVQLGVTIASLVLVAIVAVLLVISGPILEALGNALGVGDAAKTAWSILRWPVVVFALVLLVALLYSATPNVRQPRFRWLTPGAVVAILLLGVASALFAFYVANFGHYDKTYGTLAGIIVFLLWIWIANVVLLLGAVFDAEIARARLILAGVEVEKGYDLPLKSDKAIVKSDDADAADILAVREMRRKLR</sequence>
<evidence type="ECO:0000313" key="7">
    <source>
        <dbReference type="EMBL" id="NYJ21979.1"/>
    </source>
</evidence>
<comment type="subcellular location">
    <subcellularLocation>
        <location evidence="1">Cell membrane</location>
        <topology evidence="1">Multi-pass membrane protein</topology>
    </subcellularLocation>
</comment>
<reference evidence="7 8" key="1">
    <citation type="submission" date="2020-07" db="EMBL/GenBank/DDBJ databases">
        <title>Sequencing the genomes of 1000 actinobacteria strains.</title>
        <authorList>
            <person name="Klenk H.-P."/>
        </authorList>
    </citation>
    <scope>NUCLEOTIDE SEQUENCE [LARGE SCALE GENOMIC DNA]</scope>
    <source>
        <strain evidence="7 8">DSM 15165</strain>
    </source>
</reference>
<gene>
    <name evidence="7" type="ORF">HNR13_000266</name>
</gene>